<comment type="caution">
    <text evidence="1">The sequence shown here is derived from an EMBL/GenBank/DDBJ whole genome shotgun (WGS) entry which is preliminary data.</text>
</comment>
<dbReference type="AlphaFoldDB" id="A0A1F6F2I0"/>
<accession>A0A1F6F2I0</accession>
<dbReference type="Proteomes" id="UP000178919">
    <property type="component" value="Unassembled WGS sequence"/>
</dbReference>
<evidence type="ECO:0000313" key="2">
    <source>
        <dbReference type="Proteomes" id="UP000178919"/>
    </source>
</evidence>
<gene>
    <name evidence="1" type="ORF">A3J11_01205</name>
</gene>
<evidence type="ECO:0000313" key="1">
    <source>
        <dbReference type="EMBL" id="OGG80075.1"/>
    </source>
</evidence>
<proteinExistence type="predicted"/>
<organism evidence="1 2">
    <name type="scientific">Candidatus Kaiserbacteria bacterium RIFCSPLOWO2_02_FULL_55_12</name>
    <dbReference type="NCBI Taxonomy" id="1798522"/>
    <lineage>
        <taxon>Bacteria</taxon>
        <taxon>Candidatus Kaiseribacteriota</taxon>
    </lineage>
</organism>
<sequence length="168" mass="17478">MFALSVCIAVIAGFGFWYATLKDKSVAVADLERQIAAKTETTGRIASARASLAEIAGDEASIRGYFVPEAGVVSFITDLESRGRAQGAVVSVRAVSTSGTGVEQALAFSLVVEGTFDAVMRTVGAIEYAPYALSVSALSLGRDDADRWHADLGLLVGSVSASVVMKQP</sequence>
<reference evidence="1 2" key="1">
    <citation type="journal article" date="2016" name="Nat. Commun.">
        <title>Thousands of microbial genomes shed light on interconnected biogeochemical processes in an aquifer system.</title>
        <authorList>
            <person name="Anantharaman K."/>
            <person name="Brown C.T."/>
            <person name="Hug L.A."/>
            <person name="Sharon I."/>
            <person name="Castelle C.J."/>
            <person name="Probst A.J."/>
            <person name="Thomas B.C."/>
            <person name="Singh A."/>
            <person name="Wilkins M.J."/>
            <person name="Karaoz U."/>
            <person name="Brodie E.L."/>
            <person name="Williams K.H."/>
            <person name="Hubbard S.S."/>
            <person name="Banfield J.F."/>
        </authorList>
    </citation>
    <scope>NUCLEOTIDE SEQUENCE [LARGE SCALE GENOMIC DNA]</scope>
</reference>
<protein>
    <submittedName>
        <fullName evidence="1">Uncharacterized protein</fullName>
    </submittedName>
</protein>
<dbReference type="EMBL" id="MFMJ01000003">
    <property type="protein sequence ID" value="OGG80075.1"/>
    <property type="molecule type" value="Genomic_DNA"/>
</dbReference>
<name>A0A1F6F2I0_9BACT</name>